<evidence type="ECO:0000313" key="5">
    <source>
        <dbReference type="EMBL" id="GGF33458.1"/>
    </source>
</evidence>
<keyword evidence="1" id="KW-0328">Glycosyltransferase</keyword>
<feature type="domain" description="Protein O-mannosyl-transferase C-terminal four TM" evidence="4">
    <location>
        <begin position="368"/>
        <end position="563"/>
    </location>
</feature>
<name>A0ABQ1V3H8_9NOCA</name>
<dbReference type="PANTHER" id="PTHR10050">
    <property type="entry name" value="DOLICHYL-PHOSPHATE-MANNOSE--PROTEIN MANNOSYLTRANSFERASE"/>
    <property type="match status" value="1"/>
</dbReference>
<evidence type="ECO:0000256" key="2">
    <source>
        <dbReference type="SAM" id="MobiDB-lite"/>
    </source>
</evidence>
<evidence type="ECO:0000256" key="1">
    <source>
        <dbReference type="RuleBase" id="RU367007"/>
    </source>
</evidence>
<keyword evidence="1" id="KW-1133">Transmembrane helix</keyword>
<evidence type="ECO:0000259" key="3">
    <source>
        <dbReference type="Pfam" id="PF13231"/>
    </source>
</evidence>
<keyword evidence="6" id="KW-1185">Reference proteome</keyword>
<feature type="transmembrane region" description="Helical" evidence="1">
    <location>
        <begin position="459"/>
        <end position="475"/>
    </location>
</feature>
<organism evidence="5 6">
    <name type="scientific">Williamsia phyllosphaerae</name>
    <dbReference type="NCBI Taxonomy" id="885042"/>
    <lineage>
        <taxon>Bacteria</taxon>
        <taxon>Bacillati</taxon>
        <taxon>Actinomycetota</taxon>
        <taxon>Actinomycetes</taxon>
        <taxon>Mycobacteriales</taxon>
        <taxon>Nocardiaceae</taxon>
        <taxon>Williamsia</taxon>
    </lineage>
</organism>
<keyword evidence="1" id="KW-0472">Membrane</keyword>
<comment type="pathway">
    <text evidence="1">Protein modification; protein glycosylation.</text>
</comment>
<feature type="transmembrane region" description="Helical" evidence="1">
    <location>
        <begin position="80"/>
        <end position="98"/>
    </location>
</feature>
<feature type="transmembrane region" description="Helical" evidence="1">
    <location>
        <begin position="521"/>
        <end position="544"/>
    </location>
</feature>
<feature type="transmembrane region" description="Helical" evidence="1">
    <location>
        <begin position="319"/>
        <end position="340"/>
    </location>
</feature>
<dbReference type="InterPro" id="IPR032421">
    <property type="entry name" value="PMT_4TMC"/>
</dbReference>
<reference evidence="6" key="1">
    <citation type="journal article" date="2019" name="Int. J. Syst. Evol. Microbiol.">
        <title>The Global Catalogue of Microorganisms (GCM) 10K type strain sequencing project: providing services to taxonomists for standard genome sequencing and annotation.</title>
        <authorList>
            <consortium name="The Broad Institute Genomics Platform"/>
            <consortium name="The Broad Institute Genome Sequencing Center for Infectious Disease"/>
            <person name="Wu L."/>
            <person name="Ma J."/>
        </authorList>
    </citation>
    <scope>NUCLEOTIDE SEQUENCE [LARGE SCALE GENOMIC DNA]</scope>
    <source>
        <strain evidence="6">CCM 7855</strain>
    </source>
</reference>
<protein>
    <recommendedName>
        <fullName evidence="1">Polyprenol-phosphate-mannose--protein mannosyltransferase</fullName>
        <ecNumber evidence="1">2.4.1.-</ecNumber>
    </recommendedName>
</protein>
<keyword evidence="1" id="KW-0808">Transferase</keyword>
<comment type="caution">
    <text evidence="5">The sequence shown here is derived from an EMBL/GenBank/DDBJ whole genome shotgun (WGS) entry which is preliminary data.</text>
</comment>
<proteinExistence type="inferred from homology"/>
<feature type="transmembrane region" description="Helical" evidence="1">
    <location>
        <begin position="188"/>
        <end position="206"/>
    </location>
</feature>
<feature type="region of interest" description="Disordered" evidence="2">
    <location>
        <begin position="1"/>
        <end position="68"/>
    </location>
</feature>
<evidence type="ECO:0000313" key="6">
    <source>
        <dbReference type="Proteomes" id="UP000632454"/>
    </source>
</evidence>
<feature type="transmembrane region" description="Helical" evidence="1">
    <location>
        <begin position="281"/>
        <end position="298"/>
    </location>
</feature>
<dbReference type="InterPro" id="IPR027005">
    <property type="entry name" value="PMT-like"/>
</dbReference>
<keyword evidence="1" id="KW-1003">Cell membrane</keyword>
<feature type="transmembrane region" description="Helical" evidence="1">
    <location>
        <begin position="435"/>
        <end position="452"/>
    </location>
</feature>
<dbReference type="Proteomes" id="UP000632454">
    <property type="component" value="Unassembled WGS sequence"/>
</dbReference>
<comment type="subcellular location">
    <subcellularLocation>
        <location evidence="1">Cell membrane</location>
    </subcellularLocation>
</comment>
<dbReference type="PANTHER" id="PTHR10050:SF46">
    <property type="entry name" value="PROTEIN O-MANNOSYL-TRANSFERASE 2"/>
    <property type="match status" value="1"/>
</dbReference>
<dbReference type="EC" id="2.4.1.-" evidence="1"/>
<dbReference type="Pfam" id="PF16192">
    <property type="entry name" value="PMT_4TMC"/>
    <property type="match status" value="1"/>
</dbReference>
<dbReference type="EMBL" id="BMCS01000002">
    <property type="protein sequence ID" value="GGF33458.1"/>
    <property type="molecule type" value="Genomic_DNA"/>
</dbReference>
<feature type="transmembrane region" description="Helical" evidence="1">
    <location>
        <begin position="481"/>
        <end position="501"/>
    </location>
</feature>
<comment type="function">
    <text evidence="1">Protein O-mannosyltransferase that catalyzes the transfer of a single mannose residue from a polyprenol phospho-mannosyl lipidic donor to the hydroxyl group of selected serine and threonine residues in acceptor proteins.</text>
</comment>
<dbReference type="Pfam" id="PF13231">
    <property type="entry name" value="PMT_2"/>
    <property type="match status" value="1"/>
</dbReference>
<feature type="compositionally biased region" description="Acidic residues" evidence="2">
    <location>
        <begin position="49"/>
        <end position="60"/>
    </location>
</feature>
<dbReference type="InterPro" id="IPR038731">
    <property type="entry name" value="RgtA/B/C-like"/>
</dbReference>
<gene>
    <name evidence="5" type="ORF">GCM10007298_31570</name>
</gene>
<sequence length="564" mass="62994">MTAAPSIRSSAAPSTTDTADPAFDDGRSGDATAWQYPLDDVEPARLYGSDDDLGATEDLGDAPGPRVPDPVFGASDTRRGWIVAAVLTAIAAVTRFWGLNVPTDGGTPVFDEKHYVPQAWQVLTGGNWIEDNPAYGLVVHPPVGKWLIAVGEGLFGYTPLGWRFASAVVGTIMVLIVFRLTRRLSRSTLIGAVAAVFMICDGVTFVSSRVGMLDIFQIFFVLGGLAALVADRDQMRSRLHRVWTEGRIGDSPFGPRLGFRWWRFGAAVLLGLGCATKWSGIYFVFFFLLLAIGFDIANRKAYHVQRPWMGTLRRDVIPSGFSLGVVPILVYLGSFAPWFASETSVYRYEVGRSIGYDGPFSWVPGALRSLWYYEAGILKFHEGLTNSAGNHHPWESKPWTWPMGLRPMLYAVQNGPDKCGGGECIRVQMLIGTPAMWWLAFPMLLWGLWQFLLRRDWRYAVVIVAYAASFLPWFLNLDRQMYFFYAAAMAPFLIMGLALCVGDLLGADGRWREFGRERRMLGVVLASVYIGLVITNFIWLWPILTGQPISLHMWNLQMWLPSWR</sequence>
<comment type="similarity">
    <text evidence="1">Belongs to the glycosyltransferase 39 family.</text>
</comment>
<feature type="transmembrane region" description="Helical" evidence="1">
    <location>
        <begin position="160"/>
        <end position="181"/>
    </location>
</feature>
<feature type="compositionally biased region" description="Low complexity" evidence="2">
    <location>
        <begin position="1"/>
        <end position="21"/>
    </location>
</feature>
<evidence type="ECO:0000259" key="4">
    <source>
        <dbReference type="Pfam" id="PF16192"/>
    </source>
</evidence>
<keyword evidence="1" id="KW-0812">Transmembrane</keyword>
<feature type="transmembrane region" description="Helical" evidence="1">
    <location>
        <begin position="212"/>
        <end position="230"/>
    </location>
</feature>
<feature type="domain" description="Glycosyltransferase RgtA/B/C/D-like" evidence="3">
    <location>
        <begin position="140"/>
        <end position="223"/>
    </location>
</feature>
<accession>A0ABQ1V3H8</accession>